<feature type="transmembrane region" description="Helical" evidence="1">
    <location>
        <begin position="12"/>
        <end position="31"/>
    </location>
</feature>
<feature type="transmembrane region" description="Helical" evidence="1">
    <location>
        <begin position="52"/>
        <end position="75"/>
    </location>
</feature>
<name>A0ABU5ZMJ4_9BACL</name>
<dbReference type="RefSeq" id="WP_371754624.1">
    <property type="nucleotide sequence ID" value="NZ_JAYJLD010000018.1"/>
</dbReference>
<sequence>MNIPEPYLSVTGINGLYSIIIVLVCIAVSWWSVQSIRLDLFLKNPRSGQAKLLQIIISLIAGYEVAKFIIDYFTWSSMLKWMF</sequence>
<dbReference type="Proteomes" id="UP001310386">
    <property type="component" value="Unassembled WGS sequence"/>
</dbReference>
<reference evidence="2" key="1">
    <citation type="submission" date="2023-12" db="EMBL/GenBank/DDBJ databases">
        <title>Fervidustalea candida gen. nov., sp. nov., a novel member of the family Paenibacillaceae isolated from a geothermal area.</title>
        <authorList>
            <person name="Li W.-J."/>
            <person name="Jiao J.-Y."/>
            <person name="Chen Y."/>
        </authorList>
    </citation>
    <scope>NUCLEOTIDE SEQUENCE</scope>
    <source>
        <strain evidence="2">SYSU GA230002</strain>
    </source>
</reference>
<dbReference type="InterPro" id="IPR009526">
    <property type="entry name" value="DUF1146"/>
</dbReference>
<organism evidence="2 3">
    <name type="scientific">Ferviditalea candida</name>
    <dbReference type="NCBI Taxonomy" id="3108399"/>
    <lineage>
        <taxon>Bacteria</taxon>
        <taxon>Bacillati</taxon>
        <taxon>Bacillota</taxon>
        <taxon>Bacilli</taxon>
        <taxon>Bacillales</taxon>
        <taxon>Paenibacillaceae</taxon>
        <taxon>Ferviditalea</taxon>
    </lineage>
</organism>
<dbReference type="Pfam" id="PF06612">
    <property type="entry name" value="DUF1146"/>
    <property type="match status" value="1"/>
</dbReference>
<evidence type="ECO:0000256" key="1">
    <source>
        <dbReference type="SAM" id="Phobius"/>
    </source>
</evidence>
<evidence type="ECO:0000313" key="2">
    <source>
        <dbReference type="EMBL" id="MEB3102501.1"/>
    </source>
</evidence>
<accession>A0ABU5ZMJ4</accession>
<gene>
    <name evidence="2" type="ORF">VF724_12595</name>
</gene>
<dbReference type="EMBL" id="JAYJLD010000018">
    <property type="protein sequence ID" value="MEB3102501.1"/>
    <property type="molecule type" value="Genomic_DNA"/>
</dbReference>
<keyword evidence="3" id="KW-1185">Reference proteome</keyword>
<comment type="caution">
    <text evidence="2">The sequence shown here is derived from an EMBL/GenBank/DDBJ whole genome shotgun (WGS) entry which is preliminary data.</text>
</comment>
<dbReference type="NCBIfam" id="TIGR02327">
    <property type="entry name" value="int_mem_ywzB"/>
    <property type="match status" value="1"/>
</dbReference>
<keyword evidence="1" id="KW-0812">Transmembrane</keyword>
<proteinExistence type="predicted"/>
<keyword evidence="1" id="KW-1133">Transmembrane helix</keyword>
<evidence type="ECO:0000313" key="3">
    <source>
        <dbReference type="Proteomes" id="UP001310386"/>
    </source>
</evidence>
<keyword evidence="1" id="KW-0472">Membrane</keyword>
<protein>
    <submittedName>
        <fullName evidence="2">DUF1146 family protein</fullName>
    </submittedName>
</protein>